<gene>
    <name evidence="2" type="ORF">H6F41_17860</name>
</gene>
<dbReference type="InterPro" id="IPR014875">
    <property type="entry name" value="Mor_transcription_activator"/>
</dbReference>
<dbReference type="Pfam" id="PF08765">
    <property type="entry name" value="Mor"/>
    <property type="match status" value="1"/>
</dbReference>
<dbReference type="EMBL" id="JACJQB010000067">
    <property type="protein sequence ID" value="MBD2189995.1"/>
    <property type="molecule type" value="Genomic_DNA"/>
</dbReference>
<evidence type="ECO:0000259" key="1">
    <source>
        <dbReference type="Pfam" id="PF08765"/>
    </source>
</evidence>
<dbReference type="Proteomes" id="UP000642094">
    <property type="component" value="Unassembled WGS sequence"/>
</dbReference>
<feature type="domain" description="Mor transcription activator" evidence="1">
    <location>
        <begin position="47"/>
        <end position="110"/>
    </location>
</feature>
<comment type="caution">
    <text evidence="2">The sequence shown here is derived from an EMBL/GenBank/DDBJ whole genome shotgun (WGS) entry which is preliminary data.</text>
</comment>
<dbReference type="SUPFAM" id="SSF46689">
    <property type="entry name" value="Homeodomain-like"/>
    <property type="match status" value="1"/>
</dbReference>
<reference evidence="2 3" key="1">
    <citation type="journal article" date="2020" name="ISME J.">
        <title>Comparative genomics reveals insights into cyanobacterial evolution and habitat adaptation.</title>
        <authorList>
            <person name="Chen M.Y."/>
            <person name="Teng W.K."/>
            <person name="Zhao L."/>
            <person name="Hu C.X."/>
            <person name="Zhou Y.K."/>
            <person name="Han B.P."/>
            <person name="Song L.R."/>
            <person name="Shu W.S."/>
        </authorList>
    </citation>
    <scope>NUCLEOTIDE SEQUENCE [LARGE SCALE GENOMIC DNA]</scope>
    <source>
        <strain evidence="2 3">FACHB-723</strain>
    </source>
</reference>
<dbReference type="InterPro" id="IPR009057">
    <property type="entry name" value="Homeodomain-like_sf"/>
</dbReference>
<evidence type="ECO:0000313" key="2">
    <source>
        <dbReference type="EMBL" id="MBD2189995.1"/>
    </source>
</evidence>
<name>A0ABR8A2K1_9CYAN</name>
<proteinExistence type="predicted"/>
<accession>A0ABR8A2K1</accession>
<sequence>MIEKLPPLAQEIRDLIGLNQTLLLVQKFGGTRIYIPPRLESAKSLIKLLGRDDAQKMIDRFKREQIVIPRCTAFVNSTRDRQIMSDRALGLTVDQVARKYRLSRQSIQKISSGYR</sequence>
<keyword evidence="3" id="KW-1185">Reference proteome</keyword>
<evidence type="ECO:0000313" key="3">
    <source>
        <dbReference type="Proteomes" id="UP000642094"/>
    </source>
</evidence>
<dbReference type="RefSeq" id="WP_190404804.1">
    <property type="nucleotide sequence ID" value="NZ_JACJQB010000067.1"/>
</dbReference>
<protein>
    <recommendedName>
        <fullName evidence="1">Mor transcription activator domain-containing protein</fullName>
    </recommendedName>
</protein>
<organism evidence="2 3">
    <name type="scientific">Pseudanabaena mucicola FACHB-723</name>
    <dbReference type="NCBI Taxonomy" id="2692860"/>
    <lineage>
        <taxon>Bacteria</taxon>
        <taxon>Bacillati</taxon>
        <taxon>Cyanobacteriota</taxon>
        <taxon>Cyanophyceae</taxon>
        <taxon>Pseudanabaenales</taxon>
        <taxon>Pseudanabaenaceae</taxon>
        <taxon>Pseudanabaena</taxon>
    </lineage>
</organism>